<dbReference type="GO" id="GO:0005576">
    <property type="term" value="C:extracellular region"/>
    <property type="evidence" value="ECO:0007669"/>
    <property type="project" value="UniProtKB-SubCell"/>
</dbReference>
<evidence type="ECO:0000313" key="16">
    <source>
        <dbReference type="Proteomes" id="UP001259832"/>
    </source>
</evidence>
<evidence type="ECO:0000256" key="12">
    <source>
        <dbReference type="SAM" id="MobiDB-lite"/>
    </source>
</evidence>
<feature type="compositionally biased region" description="Acidic residues" evidence="12">
    <location>
        <begin position="948"/>
        <end position="957"/>
    </location>
</feature>
<evidence type="ECO:0000256" key="4">
    <source>
        <dbReference type="ARBA" id="ARBA00022670"/>
    </source>
</evidence>
<feature type="compositionally biased region" description="Low complexity" evidence="12">
    <location>
        <begin position="1446"/>
        <end position="1469"/>
    </location>
</feature>
<evidence type="ECO:0000256" key="7">
    <source>
        <dbReference type="ARBA" id="ARBA00022825"/>
    </source>
</evidence>
<keyword evidence="8" id="KW-0843">Virulence</keyword>
<feature type="compositionally biased region" description="Basic residues" evidence="12">
    <location>
        <begin position="1109"/>
        <end position="1118"/>
    </location>
</feature>
<feature type="compositionally biased region" description="Acidic residues" evidence="12">
    <location>
        <begin position="972"/>
        <end position="992"/>
    </location>
</feature>
<evidence type="ECO:0000259" key="14">
    <source>
        <dbReference type="PROSITE" id="PS50240"/>
    </source>
</evidence>
<dbReference type="Pfam" id="PF00089">
    <property type="entry name" value="Trypsin"/>
    <property type="match status" value="5"/>
</dbReference>
<feature type="compositionally biased region" description="Acidic residues" evidence="12">
    <location>
        <begin position="2322"/>
        <end position="2332"/>
    </location>
</feature>
<keyword evidence="15" id="KW-0472">Membrane</keyword>
<feature type="compositionally biased region" description="Low complexity" evidence="12">
    <location>
        <begin position="2339"/>
        <end position="2352"/>
    </location>
</feature>
<evidence type="ECO:0000256" key="5">
    <source>
        <dbReference type="ARBA" id="ARBA00022729"/>
    </source>
</evidence>
<sequence>MQFASMARAVVLASLLVATLTQGYTFSETNDASVDSTTEESTGLTVNQEDRIYGGSEADASKYPYIVSLREDDADASTYCGGTLIASQYVVTAAHCVKTDETTIYASIGSAFGSGSEDGQQVKVIEGYRHPMYNKSEHLYDVGVLKLEKEVTTNPIDLCAADGSDNEVGTVATVRGWGLTENGSQSLVLEEVNVKIVSNAECNKEYSDRITEGMLCAGEGDGKDTCNGDSGGPLIENDKLIGIVSWGGKCGANAGVYTRVSYVLDYINHVVSGGTGSSFTESSAESTIEDKSSGSTSQSETEAPSTKTPETKAPVTDAPATDAPTFAPETEAPTAAPVTDAPTTVSPATEAPDTEAPETENSNTDQEDQTEASEDQYTPSAESAEQTESAEQSDPTEAPTPASGTKTQKSKKDCASLLYMKIGQALAFASTVSSVAHGYTFSGTQVTKTPVENTGLTVNEENRIYGGSEANIDNYPYIASLRFEVQDATFCGGTLIAPQYILTAGHCIKMEDDTIIAHLGTEFGTGSGSGEAIKVVEGYRHPLYNQKKHLYDIGLLKLEKESTQKPATVCAADGSDNPVGTKATVLGWGLTEDGSRSNTLQEVNVAVISNAECNKQYDNRITEGMMCAGNGGGKDSCNGDSGGPLVASDDTLIGFVSWGGKCGVHAGVYTRLTFVMDYINDILNGGTGSNFTDSTASSGSITQQTSLASSTAGSAGTPTVASSSSGASTAQTSTAGSSSGSPTATSASSATDSSSSSATPTATTDAPAVTPAATTGSDVGASTDTSTTEASSSSTTESSNDSSVTQAATTDAPAPTPAATTGSVGGSTDSSSVSESPVSSGTGSTTESSNDSSVTQTATTDAPAPTPAATTASDTGGSTAASSPDDDTLYSSTSSGSSTTESSGSSADTPPATPAATTTGTSSSTPGLTPSTSGCGVRRRHRRRLTSIDEEEVEADMEDAKKAEKAAKEKEEEATEDIEEGLESSNDEEVDDAMAAKLAAENEEEEAKEEEKLDEELEEEELEDEEKKMGDAEDGEEEEEEEEDTPAKKTKKPAKTTKKPVTKEESDDDDEEQEDEATKAPKKSTKSSKHVETAQEWEQGGEVDETKAPKKTSKATKKPKTEEPETEDEDDEEETKAPVKKKSTKTEAPLVSIFACVSAAATLSTSAYGYSFNEIVDKTAVPVVEVTGTGLTTDEESRIIGGADADIDNYPYVASVRIDGVTVCAATLVAPQYLLTSAHCIKTSEFDMTASFDTEYSFGTDGDVVKIVKGFKHPLFNKRKHLYDVGLLKLEKPRMEKLAVLPAADGSDEKVGAKATVLGWGQTKVATTSFKLQQANIPIISNVECGKFKSYKNQLTEGMLCAGNGKGKGSCRGDTGGPLIANDALVGFVSWAGGKCGKEPGVYTRVSYVLDYINDILAGGDGKKFGPGGSSSGSSMEEVTVPGSMKGSSKVAPVSASKSTVSKTGKSTPAPATDSSAGSSTIQQTSTTKGLTFSFDGSSPTEKDTATKTKVAVFASILAILPPSVDATLPPDAEVNTSTVLSTGLSSNQESRIYGGSEADVDQYPFIASLRFHPDGKTFCGGTIVASQYILTAGHCIKTDQGQIYASLGSKFSSGAGSGSTEVIRVVEGYRHPLYNNDKHLYDVGLLKLESPSSQKTAPLCAADGSDNKIGTMATILGWGLTEDRKGSFTLQEVNVGIISNSECNKKYRNRITEGMICAGNGNGKDSCNGDSGGPLLANGVLVGLVSWGGKCGSKAGVYTRLTYVMNYINEVLSGDTDSVFTGSASQTVDTPLASPSTGSSDVDEPRKPADTVASEESLSGPPTSIGSSDGMPVSHSTTSASSHSGNTKAAIPQAPVGDSTADATQKTCAFVAALCSLSTFVHGYSFNDVSKNVEDTGLTVDEESRIYGGSEADIDRVPFLASLRDPFLDATLCAGTLIAPQYILTAGHCIKTDSMKIVATFDTNDSTGSGSGSDEATKYDIIQGFRHPLYKKKEHLYDVGLLKLEKPIKRKTAKLCASDGSDNKVGTKATVYGWGRTEDSSGMQSPKLEKLTIPIISNKQCGKFKKYVDRVTDGMLCAGTGNGKDTCNGDSGGPLLVNGNILIGCVSWGSKCGEQAGIFTRLTYVMDYIEDILGGGDGSKFSPNGTSSELVMEASSGSDDWSWLLEGSGSIDIDALLDMLKNSSDSGSTDLFSELDGSNAESGSGVLLDNESASGSEDTVQIEGGKATKTPIEKSSESASGEIDILATKGKATKATKAPVADDDSESGSDDLSWLLDSDSESGSEDPILVKGATKGKATKTHVTVDDSESGSDDLSWLLDSDSDSDSDSGSEDPILVKGATKGKATKTPAGSHDIDWLFASESDSGSEDSVPATKATKSTKATKGSKTLIEDDSASTSTSGSEDSGHQSDQVTQQSFK</sequence>
<protein>
    <submittedName>
        <fullName evidence="15">Transmembrane protease serine 9</fullName>
    </submittedName>
</protein>
<keyword evidence="16" id="KW-1185">Reference proteome</keyword>
<feature type="compositionally biased region" description="Polar residues" evidence="12">
    <location>
        <begin position="293"/>
        <end position="308"/>
    </location>
</feature>
<keyword evidence="7 11" id="KW-0720">Serine protease</keyword>
<evidence type="ECO:0000256" key="3">
    <source>
        <dbReference type="ARBA" id="ARBA00022525"/>
    </source>
</evidence>
<keyword evidence="4 11" id="KW-0645">Protease</keyword>
<keyword evidence="10" id="KW-0325">Glycoprotein</keyword>
<feature type="domain" description="Peptidase S1" evidence="14">
    <location>
        <begin position="52"/>
        <end position="272"/>
    </location>
</feature>
<feature type="compositionally biased region" description="Basic residues" evidence="12">
    <location>
        <begin position="1048"/>
        <end position="1060"/>
    </location>
</feature>
<feature type="compositionally biased region" description="Acidic residues" evidence="12">
    <location>
        <begin position="1032"/>
        <end position="1044"/>
    </location>
</feature>
<feature type="domain" description="Peptidase S1" evidence="14">
    <location>
        <begin position="1553"/>
        <end position="1774"/>
    </location>
</feature>
<feature type="compositionally biased region" description="Polar residues" evidence="12">
    <location>
        <begin position="1784"/>
        <end position="1801"/>
    </location>
</feature>
<dbReference type="PANTHER" id="PTHR24276:SF98">
    <property type="entry name" value="FI18310P1-RELATED"/>
    <property type="match status" value="1"/>
</dbReference>
<feature type="compositionally biased region" description="Low complexity" evidence="12">
    <location>
        <begin position="708"/>
        <end position="934"/>
    </location>
</feature>
<feature type="compositionally biased region" description="Low complexity" evidence="12">
    <location>
        <begin position="380"/>
        <end position="393"/>
    </location>
</feature>
<comment type="similarity">
    <text evidence="2">Belongs to the peptidase S1 family.</text>
</comment>
<reference evidence="15" key="1">
    <citation type="submission" date="2023-08" db="EMBL/GenBank/DDBJ databases">
        <title>Reference Genome Resource for the Citrus Pathogen Phytophthora citrophthora.</title>
        <authorList>
            <person name="Moller H."/>
            <person name="Coetzee B."/>
            <person name="Rose L.J."/>
            <person name="Van Niekerk J.M."/>
        </authorList>
    </citation>
    <scope>NUCLEOTIDE SEQUENCE</scope>
    <source>
        <strain evidence="15">STE-U-9442</strain>
    </source>
</reference>
<dbReference type="InterPro" id="IPR043504">
    <property type="entry name" value="Peptidase_S1_PA_chymotrypsin"/>
</dbReference>
<feature type="compositionally biased region" description="Acidic residues" evidence="12">
    <location>
        <begin position="1124"/>
        <end position="1134"/>
    </location>
</feature>
<feature type="region of interest" description="Disordered" evidence="12">
    <location>
        <begin position="1784"/>
        <end position="1859"/>
    </location>
</feature>
<dbReference type="CDD" id="cd00190">
    <property type="entry name" value="Tryp_SPc"/>
    <property type="match status" value="5"/>
</dbReference>
<dbReference type="PRINTS" id="PR00722">
    <property type="entry name" value="CHYMOTRYPSIN"/>
</dbReference>
<dbReference type="InterPro" id="IPR050430">
    <property type="entry name" value="Peptidase_S1"/>
</dbReference>
<dbReference type="InterPro" id="IPR001314">
    <property type="entry name" value="Peptidase_S1A"/>
</dbReference>
<feature type="compositionally biased region" description="Low complexity" evidence="12">
    <location>
        <begin position="2248"/>
        <end position="2259"/>
    </location>
</feature>
<dbReference type="Gene3D" id="2.40.10.10">
    <property type="entry name" value="Trypsin-like serine proteases"/>
    <property type="match status" value="5"/>
</dbReference>
<feature type="domain" description="Peptidase S1" evidence="14">
    <location>
        <begin position="1199"/>
        <end position="1418"/>
    </location>
</feature>
<evidence type="ECO:0000313" key="15">
    <source>
        <dbReference type="EMBL" id="KAK1947375.1"/>
    </source>
</evidence>
<keyword evidence="5 13" id="KW-0732">Signal</keyword>
<evidence type="ECO:0000256" key="9">
    <source>
        <dbReference type="ARBA" id="ARBA00023157"/>
    </source>
</evidence>
<feature type="region of interest" description="Disordered" evidence="12">
    <location>
        <begin position="707"/>
        <end position="1144"/>
    </location>
</feature>
<feature type="region of interest" description="Disordered" evidence="12">
    <location>
        <begin position="273"/>
        <end position="409"/>
    </location>
</feature>
<evidence type="ECO:0000256" key="2">
    <source>
        <dbReference type="ARBA" id="ARBA00007664"/>
    </source>
</evidence>
<dbReference type="InterPro" id="IPR009003">
    <property type="entry name" value="Peptidase_S1_PA"/>
</dbReference>
<feature type="compositionally biased region" description="Polar residues" evidence="12">
    <location>
        <begin position="1473"/>
        <end position="1484"/>
    </location>
</feature>
<feature type="domain" description="Peptidase S1" evidence="14">
    <location>
        <begin position="1907"/>
        <end position="2135"/>
    </location>
</feature>
<proteinExistence type="inferred from homology"/>
<evidence type="ECO:0000256" key="11">
    <source>
        <dbReference type="RuleBase" id="RU363034"/>
    </source>
</evidence>
<evidence type="ECO:0000256" key="1">
    <source>
        <dbReference type="ARBA" id="ARBA00004613"/>
    </source>
</evidence>
<feature type="region of interest" description="Disordered" evidence="12">
    <location>
        <begin position="2189"/>
        <end position="2419"/>
    </location>
</feature>
<feature type="compositionally biased region" description="Acidic residues" evidence="12">
    <location>
        <begin position="1001"/>
        <end position="1024"/>
    </location>
</feature>
<dbReference type="PANTHER" id="PTHR24276">
    <property type="entry name" value="POLYSERASE-RELATED"/>
    <property type="match status" value="1"/>
</dbReference>
<feature type="compositionally biased region" description="Low complexity" evidence="12">
    <location>
        <begin position="311"/>
        <end position="351"/>
    </location>
</feature>
<keyword evidence="15" id="KW-0812">Transmembrane</keyword>
<organism evidence="15 16">
    <name type="scientific">Phytophthora citrophthora</name>
    <dbReference type="NCBI Taxonomy" id="4793"/>
    <lineage>
        <taxon>Eukaryota</taxon>
        <taxon>Sar</taxon>
        <taxon>Stramenopiles</taxon>
        <taxon>Oomycota</taxon>
        <taxon>Peronosporomycetes</taxon>
        <taxon>Peronosporales</taxon>
        <taxon>Peronosporaceae</taxon>
        <taxon>Phytophthora</taxon>
    </lineage>
</organism>
<gene>
    <name evidence="15" type="ORF">P3T76_001385</name>
</gene>
<evidence type="ECO:0000256" key="13">
    <source>
        <dbReference type="SAM" id="SignalP"/>
    </source>
</evidence>
<dbReference type="EMBL" id="JASMQC010000002">
    <property type="protein sequence ID" value="KAK1947375.1"/>
    <property type="molecule type" value="Genomic_DNA"/>
</dbReference>
<accession>A0AAD9LRQ7</accession>
<feature type="domain" description="Peptidase S1" evidence="14">
    <location>
        <begin position="464"/>
        <end position="684"/>
    </location>
</feature>
<dbReference type="FunFam" id="2.40.10.10:FF:000156">
    <property type="entry name" value="MIP06385p"/>
    <property type="match status" value="3"/>
</dbReference>
<dbReference type="InterPro" id="IPR001254">
    <property type="entry name" value="Trypsin_dom"/>
</dbReference>
<feature type="compositionally biased region" description="Acidic residues" evidence="12">
    <location>
        <begin position="1065"/>
        <end position="1075"/>
    </location>
</feature>
<dbReference type="FunFam" id="2.40.10.10:FF:000036">
    <property type="entry name" value="Trypsin beta"/>
    <property type="match status" value="2"/>
</dbReference>
<feature type="compositionally biased region" description="Basic and acidic residues" evidence="12">
    <location>
        <begin position="958"/>
        <end position="971"/>
    </location>
</feature>
<name>A0AAD9LRQ7_9STRA</name>
<dbReference type="SUPFAM" id="SSF50494">
    <property type="entry name" value="Trypsin-like serine proteases"/>
    <property type="match status" value="5"/>
</dbReference>
<dbReference type="PROSITE" id="PS00134">
    <property type="entry name" value="TRYPSIN_HIS"/>
    <property type="match status" value="4"/>
</dbReference>
<dbReference type="SMART" id="SM00020">
    <property type="entry name" value="Tryp_SPc"/>
    <property type="match status" value="5"/>
</dbReference>
<dbReference type="GO" id="GO:0006508">
    <property type="term" value="P:proteolysis"/>
    <property type="evidence" value="ECO:0007669"/>
    <property type="project" value="UniProtKB-KW"/>
</dbReference>
<evidence type="ECO:0000256" key="6">
    <source>
        <dbReference type="ARBA" id="ARBA00022801"/>
    </source>
</evidence>
<dbReference type="Proteomes" id="UP001259832">
    <property type="component" value="Unassembled WGS sequence"/>
</dbReference>
<keyword evidence="9" id="KW-1015">Disulfide bond</keyword>
<keyword evidence="3" id="KW-0964">Secreted</keyword>
<comment type="caution">
    <text evidence="15">The sequence shown here is derived from an EMBL/GenBank/DDBJ whole genome shotgun (WGS) entry which is preliminary data.</text>
</comment>
<evidence type="ECO:0000256" key="10">
    <source>
        <dbReference type="ARBA" id="ARBA00023180"/>
    </source>
</evidence>
<dbReference type="PROSITE" id="PS50240">
    <property type="entry name" value="TRYPSIN_DOM"/>
    <property type="match status" value="5"/>
</dbReference>
<comment type="subcellular location">
    <subcellularLocation>
        <location evidence="1">Secreted</location>
    </subcellularLocation>
</comment>
<feature type="compositionally biased region" description="Polar residues" evidence="12">
    <location>
        <begin position="2409"/>
        <end position="2419"/>
    </location>
</feature>
<dbReference type="GO" id="GO:0004252">
    <property type="term" value="F:serine-type endopeptidase activity"/>
    <property type="evidence" value="ECO:0007669"/>
    <property type="project" value="InterPro"/>
</dbReference>
<keyword evidence="6 11" id="KW-0378">Hydrolase</keyword>
<feature type="compositionally biased region" description="Low complexity" evidence="12">
    <location>
        <begin position="1835"/>
        <end position="1845"/>
    </location>
</feature>
<feature type="compositionally biased region" description="Low complexity" evidence="12">
    <location>
        <begin position="277"/>
        <end position="286"/>
    </location>
</feature>
<feature type="chain" id="PRO_5042046399" evidence="13">
    <location>
        <begin position="24"/>
        <end position="2419"/>
    </location>
</feature>
<feature type="region of interest" description="Disordered" evidence="12">
    <location>
        <begin position="1426"/>
        <end position="1484"/>
    </location>
</feature>
<feature type="compositionally biased region" description="Polar residues" evidence="12">
    <location>
        <begin position="1815"/>
        <end position="1828"/>
    </location>
</feature>
<dbReference type="InterPro" id="IPR033116">
    <property type="entry name" value="TRYPSIN_SER"/>
</dbReference>
<dbReference type="PROSITE" id="PS00135">
    <property type="entry name" value="TRYPSIN_SER"/>
    <property type="match status" value="4"/>
</dbReference>
<feature type="compositionally biased region" description="Acidic residues" evidence="12">
    <location>
        <begin position="365"/>
        <end position="374"/>
    </location>
</feature>
<feature type="compositionally biased region" description="Low complexity" evidence="12">
    <location>
        <begin position="2374"/>
        <end position="2389"/>
    </location>
</feature>
<feature type="signal peptide" evidence="13">
    <location>
        <begin position="1"/>
        <end position="23"/>
    </location>
</feature>
<evidence type="ECO:0000256" key="8">
    <source>
        <dbReference type="ARBA" id="ARBA00023026"/>
    </source>
</evidence>
<dbReference type="InterPro" id="IPR018114">
    <property type="entry name" value="TRYPSIN_HIS"/>
</dbReference>